<dbReference type="RefSeq" id="WP_347286734.1">
    <property type="nucleotide sequence ID" value="NZ_JAUZQE010000010.1"/>
</dbReference>
<organism evidence="2 3">
    <name type="scientific">Yanghanlia caeni</name>
    <dbReference type="NCBI Taxonomy" id="3064283"/>
    <lineage>
        <taxon>Bacteria</taxon>
        <taxon>Pseudomonadati</taxon>
        <taxon>Pseudomonadota</taxon>
        <taxon>Betaproteobacteria</taxon>
        <taxon>Burkholderiales</taxon>
        <taxon>Alcaligenaceae</taxon>
        <taxon>Yanghanlia</taxon>
    </lineage>
</organism>
<gene>
    <name evidence="2" type="ORF">Q8947_06050</name>
</gene>
<accession>A0ABU1D5A2</accession>
<dbReference type="EMBL" id="JAUZQE010000010">
    <property type="protein sequence ID" value="MDR4125543.1"/>
    <property type="molecule type" value="Genomic_DNA"/>
</dbReference>
<sequence>MTKKTQRAKARAEKKPRIGEEHIRPDGSVIRYVREEDDDQKPVDHYRSVDTLALMLRNGSITGAMHDAGQQFSQDFARAFGSGVASPKLDGLPGGTAPGQMMVERNAGAARAVREALEAVGGSGSPAGSALWYVAGLGMSVRDWSIRLGWSGKAMSKEEGKGILIAALGMLARYYGYEREARPRRPPPVHEFARSG</sequence>
<keyword evidence="3" id="KW-1185">Reference proteome</keyword>
<evidence type="ECO:0000313" key="3">
    <source>
        <dbReference type="Proteomes" id="UP001232156"/>
    </source>
</evidence>
<proteinExistence type="predicted"/>
<reference evidence="2 3" key="1">
    <citation type="submission" date="2023-08" db="EMBL/GenBank/DDBJ databases">
        <title>Alcaligenaceae gen. nov., a novel taxon isolated from the sludge of Yixing Pesticide Factory.</title>
        <authorList>
            <person name="Ruan L."/>
        </authorList>
    </citation>
    <scope>NUCLEOTIDE SEQUENCE [LARGE SCALE GENOMIC DNA]</scope>
    <source>
        <strain evidence="2 3">LG-2</strain>
    </source>
</reference>
<evidence type="ECO:0000256" key="1">
    <source>
        <dbReference type="SAM" id="MobiDB-lite"/>
    </source>
</evidence>
<dbReference type="Proteomes" id="UP001232156">
    <property type="component" value="Unassembled WGS sequence"/>
</dbReference>
<name>A0ABU1D5A2_9BURK</name>
<protein>
    <submittedName>
        <fullName evidence="2">Uncharacterized protein</fullName>
    </submittedName>
</protein>
<evidence type="ECO:0000313" key="2">
    <source>
        <dbReference type="EMBL" id="MDR4125543.1"/>
    </source>
</evidence>
<feature type="region of interest" description="Disordered" evidence="1">
    <location>
        <begin position="1"/>
        <end position="28"/>
    </location>
</feature>
<comment type="caution">
    <text evidence="2">The sequence shown here is derived from an EMBL/GenBank/DDBJ whole genome shotgun (WGS) entry which is preliminary data.</text>
</comment>
<feature type="compositionally biased region" description="Basic and acidic residues" evidence="1">
    <location>
        <begin position="10"/>
        <end position="25"/>
    </location>
</feature>